<dbReference type="Pfam" id="PF03031">
    <property type="entry name" value="NIF"/>
    <property type="match status" value="1"/>
</dbReference>
<dbReference type="SUPFAM" id="SSF56784">
    <property type="entry name" value="HAD-like"/>
    <property type="match status" value="1"/>
</dbReference>
<evidence type="ECO:0000259" key="2">
    <source>
        <dbReference type="PROSITE" id="PS50969"/>
    </source>
</evidence>
<dbReference type="InterPro" id="IPR036412">
    <property type="entry name" value="HAD-like_sf"/>
</dbReference>
<dbReference type="SMART" id="SM00577">
    <property type="entry name" value="CPDc"/>
    <property type="match status" value="1"/>
</dbReference>
<gene>
    <name evidence="3" type="primary">Contig4183.g4471</name>
    <name evidence="3" type="ORF">STYLEM_1523</name>
</gene>
<sequence length="1245" mass="141057">MNNYNISNSSGGGSSQKSSRYYGLPQTGQTHLSASPQNDQSRPHKIQVLKPIINYRHNANKVIGVDMSQEEYFFYKPILGGRKIQAKENYQSENQQQSQQPPSMQQYSKQSLIGLNKKESYGGSSNSTNSNHQSTAQQSKETPHHSSKFHMHQMNSNHLMSPKSVITNSLLQNQKSQNYSQANEGIASQKRSQIQNYSSNSQPLTQRYMGSDENSKNESYSGNHYRTKLSTIEDSGISDFKSISNLVNFESLIIIQSPTNGQSRQTLDGRLSQGRVSQSRESHNNVSQNTGDMTSDSQGNNIKSSLIAFENHKQFSNNPLKDISNQVSNNSNSHHHSSKSKNSQQNFNIGGSTSSRHSLPFQIAPSSIKINNYLDQPFKQITPSIKTNDKDSGLPFQLSSGSNSKFTDKNGAKISSFDEQNRYSSKLQTHQSNSSQSGHQQKSYFEKKRLSDNALDDKYRMEEDVIKDIFEKKEKTRKGHNASVTTNTSTTSNNTNKKLGSYGQLGHNQNPHTQSTIHVSRKSQLGSKNSTPSNGTATPNVFAQQISSFKIIENQDRVITNVMEQIKRKQKGSFSLKETAKSIKELNKSIQAQSNDSSFLSLLRQHTRTHFVSLAFVKALDEDLTGLNRTTDNLQAIVLNALEYVKKNFKCLNDILLNASITSNGNKSNKNGKKDLNSNPFGVGGSGAVTTRNSNKENYGSTQNSNKNAGSKSEKKMFIKQNIQISLAFLKKICRISKTYQDKFKEFQQILNNIETGAQTTKVKDQIKRALQQIRIEQKAQIQHTQSQANINSTNSPRKSSLTTTSRKSRKRENITIDIDEDQTQLQTTNNYHFGGQFSELKEHEHEESMEDNKSSDKHQSAQKVDTDPFIQGEIDEERKDEKEKTFSHLFGNKENSAPNFIDKPGRYSLQPQPLGLIKLNNEQSQNTVVPKTVDEEKPCIKVYQSAKQAQADKENIAADKENTQQPQLSIVTKKHATKISNTHEPITVRGQRTNPRFNLNEESNGLQYCFAPPHINNRSSSLPSKEPYLPQDVTRGLDYTLVLDLDETLVHFDPRIRTYRPRPFCLKFLHEMSKYYELVVFTAGLKDYADWILNDLDRSCYISHRLYRDHTKCRSGVYIKDLSKIGRDLTKTIIIDNIEENFQAQPDNGIPIKGWYHDSSDRELERYAMFLRDIALKRVQDVRPEVRQFKYKLNLSSSVIEGSPNSSRHPQKHGNNERPSGTNNQQMHRRVGNQQNNLQPWGVR</sequence>
<feature type="compositionally biased region" description="Polar residues" evidence="1">
    <location>
        <begin position="688"/>
        <end position="711"/>
    </location>
</feature>
<dbReference type="Proteomes" id="UP000039865">
    <property type="component" value="Unassembled WGS sequence"/>
</dbReference>
<proteinExistence type="predicted"/>
<accession>A0A077ZVU7</accession>
<organism evidence="3 4">
    <name type="scientific">Stylonychia lemnae</name>
    <name type="common">Ciliate</name>
    <dbReference type="NCBI Taxonomy" id="5949"/>
    <lineage>
        <taxon>Eukaryota</taxon>
        <taxon>Sar</taxon>
        <taxon>Alveolata</taxon>
        <taxon>Ciliophora</taxon>
        <taxon>Intramacronucleata</taxon>
        <taxon>Spirotrichea</taxon>
        <taxon>Stichotrichia</taxon>
        <taxon>Sporadotrichida</taxon>
        <taxon>Oxytrichidae</taxon>
        <taxon>Stylonychinae</taxon>
        <taxon>Stylonychia</taxon>
    </lineage>
</organism>
<dbReference type="InterPro" id="IPR050365">
    <property type="entry name" value="TIM50"/>
</dbReference>
<feature type="compositionally biased region" description="Low complexity" evidence="1">
    <location>
        <begin position="485"/>
        <end position="496"/>
    </location>
</feature>
<dbReference type="InterPro" id="IPR023214">
    <property type="entry name" value="HAD_sf"/>
</dbReference>
<dbReference type="CDD" id="cd07521">
    <property type="entry name" value="HAD_FCP1-like"/>
    <property type="match status" value="1"/>
</dbReference>
<feature type="compositionally biased region" description="Polar residues" evidence="1">
    <location>
        <begin position="783"/>
        <end position="797"/>
    </location>
</feature>
<feature type="region of interest" description="Disordered" evidence="1">
    <location>
        <begin position="783"/>
        <end position="830"/>
    </location>
</feature>
<dbReference type="PANTHER" id="PTHR12210">
    <property type="entry name" value="DULLARD PROTEIN PHOSPHATASE"/>
    <property type="match status" value="1"/>
</dbReference>
<feature type="compositionally biased region" description="Low complexity" evidence="1">
    <location>
        <begin position="89"/>
        <end position="111"/>
    </location>
</feature>
<evidence type="ECO:0000313" key="4">
    <source>
        <dbReference type="Proteomes" id="UP000039865"/>
    </source>
</evidence>
<evidence type="ECO:0000256" key="1">
    <source>
        <dbReference type="SAM" id="MobiDB-lite"/>
    </source>
</evidence>
<feature type="region of interest" description="Disordered" evidence="1">
    <location>
        <begin position="384"/>
        <end position="449"/>
    </location>
</feature>
<feature type="region of interest" description="Disordered" evidence="1">
    <location>
        <begin position="177"/>
        <end position="222"/>
    </location>
</feature>
<feature type="compositionally biased region" description="Low complexity" evidence="1">
    <location>
        <begin position="124"/>
        <end position="139"/>
    </location>
</feature>
<feature type="domain" description="FCP1 homology" evidence="2">
    <location>
        <begin position="1035"/>
        <end position="1175"/>
    </location>
</feature>
<feature type="compositionally biased region" description="Polar residues" evidence="1">
    <location>
        <begin position="1218"/>
        <end position="1245"/>
    </location>
</feature>
<reference evidence="3 4" key="1">
    <citation type="submission" date="2014-06" db="EMBL/GenBank/DDBJ databases">
        <authorList>
            <person name="Swart Estienne"/>
        </authorList>
    </citation>
    <scope>NUCLEOTIDE SEQUENCE [LARGE SCALE GENOMIC DNA]</scope>
    <source>
        <strain evidence="3 4">130c</strain>
    </source>
</reference>
<feature type="region of interest" description="Disordered" evidence="1">
    <location>
        <begin position="260"/>
        <end position="300"/>
    </location>
</feature>
<feature type="compositionally biased region" description="Polar residues" evidence="1">
    <location>
        <begin position="1200"/>
        <end position="1209"/>
    </location>
</feature>
<feature type="region of interest" description="Disordered" evidence="1">
    <location>
        <begin position="89"/>
        <end position="149"/>
    </location>
</feature>
<dbReference type="InParanoid" id="A0A077ZVU7"/>
<feature type="compositionally biased region" description="Low complexity" evidence="1">
    <location>
        <begin position="428"/>
        <end position="443"/>
    </location>
</feature>
<dbReference type="AlphaFoldDB" id="A0A077ZVU7"/>
<feature type="region of interest" description="Disordered" evidence="1">
    <location>
        <begin position="317"/>
        <end position="354"/>
    </location>
</feature>
<feature type="region of interest" description="Disordered" evidence="1">
    <location>
        <begin position="1"/>
        <end position="43"/>
    </location>
</feature>
<dbReference type="EMBL" id="CCKQ01001451">
    <property type="protein sequence ID" value="CDW72561.1"/>
    <property type="molecule type" value="Genomic_DNA"/>
</dbReference>
<dbReference type="OrthoDB" id="277011at2759"/>
<feature type="compositionally biased region" description="Low complexity" evidence="1">
    <location>
        <begin position="1"/>
        <end position="23"/>
    </location>
</feature>
<dbReference type="Gene3D" id="3.40.50.1000">
    <property type="entry name" value="HAD superfamily/HAD-like"/>
    <property type="match status" value="1"/>
</dbReference>
<feature type="region of interest" description="Disordered" evidence="1">
    <location>
        <begin position="1200"/>
        <end position="1245"/>
    </location>
</feature>
<feature type="region of interest" description="Disordered" evidence="1">
    <location>
        <begin position="474"/>
        <end position="538"/>
    </location>
</feature>
<feature type="compositionally biased region" description="Polar residues" evidence="1">
    <location>
        <begin position="506"/>
        <end position="538"/>
    </location>
</feature>
<feature type="compositionally biased region" description="Polar residues" evidence="1">
    <location>
        <begin position="284"/>
        <end position="300"/>
    </location>
</feature>
<feature type="compositionally biased region" description="Polar residues" evidence="1">
    <location>
        <begin position="189"/>
        <end position="205"/>
    </location>
</feature>
<dbReference type="PROSITE" id="PS50969">
    <property type="entry name" value="FCP1"/>
    <property type="match status" value="1"/>
</dbReference>
<evidence type="ECO:0000313" key="3">
    <source>
        <dbReference type="EMBL" id="CDW72561.1"/>
    </source>
</evidence>
<feature type="region of interest" description="Disordered" evidence="1">
    <location>
        <begin position="663"/>
        <end position="714"/>
    </location>
</feature>
<protein>
    <submittedName>
        <fullName evidence="3">Nli interacting factor-like phosphatase family protein</fullName>
    </submittedName>
</protein>
<name>A0A077ZVU7_STYLE</name>
<feature type="compositionally biased region" description="Polar residues" evidence="1">
    <location>
        <begin position="26"/>
        <end position="40"/>
    </location>
</feature>
<keyword evidence="4" id="KW-1185">Reference proteome</keyword>
<feature type="region of interest" description="Disordered" evidence="1">
    <location>
        <begin position="843"/>
        <end position="865"/>
    </location>
</feature>
<dbReference type="InterPro" id="IPR004274">
    <property type="entry name" value="FCP1_dom"/>
</dbReference>
<dbReference type="FunFam" id="3.40.50.1000:FF:000184">
    <property type="entry name" value="Uncharacterized protein"/>
    <property type="match status" value="1"/>
</dbReference>
<feature type="compositionally biased region" description="Basic and acidic residues" evidence="1">
    <location>
        <begin position="843"/>
        <end position="860"/>
    </location>
</feature>